<accession>A0A1M7UM70</accession>
<organism evidence="7 8">
    <name type="scientific">Geodermatophilus obscurus</name>
    <dbReference type="NCBI Taxonomy" id="1861"/>
    <lineage>
        <taxon>Bacteria</taxon>
        <taxon>Bacillati</taxon>
        <taxon>Actinomycetota</taxon>
        <taxon>Actinomycetes</taxon>
        <taxon>Geodermatophilales</taxon>
        <taxon>Geodermatophilaceae</taxon>
        <taxon>Geodermatophilus</taxon>
    </lineage>
</organism>
<dbReference type="PANTHER" id="PTHR42770">
    <property type="entry name" value="AMINO ACID TRANSPORTER-RELATED"/>
    <property type="match status" value="1"/>
</dbReference>
<feature type="transmembrane region" description="Helical" evidence="6">
    <location>
        <begin position="69"/>
        <end position="88"/>
    </location>
</feature>
<gene>
    <name evidence="7" type="ORF">SAMN05660350_03554</name>
</gene>
<feature type="transmembrane region" description="Helical" evidence="6">
    <location>
        <begin position="94"/>
        <end position="112"/>
    </location>
</feature>
<dbReference type="PANTHER" id="PTHR42770:SF7">
    <property type="entry name" value="MEMBRANE PROTEIN"/>
    <property type="match status" value="1"/>
</dbReference>
<feature type="transmembrane region" description="Helical" evidence="6">
    <location>
        <begin position="7"/>
        <end position="24"/>
    </location>
</feature>
<evidence type="ECO:0000256" key="1">
    <source>
        <dbReference type="ARBA" id="ARBA00004651"/>
    </source>
</evidence>
<name>A0A1M7UM70_9ACTN</name>
<keyword evidence="4 6" id="KW-1133">Transmembrane helix</keyword>
<keyword evidence="3 6" id="KW-0812">Transmembrane</keyword>
<dbReference type="AlphaFoldDB" id="A0A1M7UM70"/>
<dbReference type="GO" id="GO:0022857">
    <property type="term" value="F:transmembrane transporter activity"/>
    <property type="evidence" value="ECO:0007669"/>
    <property type="project" value="InterPro"/>
</dbReference>
<dbReference type="InterPro" id="IPR050367">
    <property type="entry name" value="APC_superfamily"/>
</dbReference>
<dbReference type="InterPro" id="IPR002293">
    <property type="entry name" value="AA/rel_permease1"/>
</dbReference>
<evidence type="ECO:0000313" key="8">
    <source>
        <dbReference type="Proteomes" id="UP000184428"/>
    </source>
</evidence>
<reference evidence="7 8" key="1">
    <citation type="submission" date="2016-12" db="EMBL/GenBank/DDBJ databases">
        <authorList>
            <person name="Song W.-J."/>
            <person name="Kurnit D.M."/>
        </authorList>
    </citation>
    <scope>NUCLEOTIDE SEQUENCE [LARGE SCALE GENOMIC DNA]</scope>
    <source>
        <strain evidence="7 8">DSM 43162</strain>
    </source>
</reference>
<feature type="transmembrane region" description="Helical" evidence="6">
    <location>
        <begin position="30"/>
        <end position="48"/>
    </location>
</feature>
<comment type="subcellular location">
    <subcellularLocation>
        <location evidence="1">Cell membrane</location>
        <topology evidence="1">Multi-pass membrane protein</topology>
    </subcellularLocation>
</comment>
<proteinExistence type="predicted"/>
<protein>
    <submittedName>
        <fullName evidence="7">Amino acid permease</fullName>
    </submittedName>
</protein>
<dbReference type="Proteomes" id="UP000184428">
    <property type="component" value="Unassembled WGS sequence"/>
</dbReference>
<dbReference type="Pfam" id="PF13520">
    <property type="entry name" value="AA_permease_2"/>
    <property type="match status" value="1"/>
</dbReference>
<evidence type="ECO:0000256" key="4">
    <source>
        <dbReference type="ARBA" id="ARBA00022989"/>
    </source>
</evidence>
<keyword evidence="5 6" id="KW-0472">Membrane</keyword>
<dbReference type="EMBL" id="FRDM01000022">
    <property type="protein sequence ID" value="SHN84111.1"/>
    <property type="molecule type" value="Genomic_DNA"/>
</dbReference>
<evidence type="ECO:0000313" key="7">
    <source>
        <dbReference type="EMBL" id="SHN84111.1"/>
    </source>
</evidence>
<evidence type="ECO:0000256" key="5">
    <source>
        <dbReference type="ARBA" id="ARBA00023136"/>
    </source>
</evidence>
<keyword evidence="2" id="KW-1003">Cell membrane</keyword>
<dbReference type="GO" id="GO:0005886">
    <property type="term" value="C:plasma membrane"/>
    <property type="evidence" value="ECO:0007669"/>
    <property type="project" value="UniProtKB-SubCell"/>
</dbReference>
<evidence type="ECO:0000256" key="2">
    <source>
        <dbReference type="ARBA" id="ARBA00022475"/>
    </source>
</evidence>
<evidence type="ECO:0000256" key="6">
    <source>
        <dbReference type="SAM" id="Phobius"/>
    </source>
</evidence>
<sequence length="137" mass="14489">MTNGRKAPVLALLVPGAIGFLLSLTGQGAMLLNMAVFGATVSYVLMMVSHIVLRRREPDLPRPYRTPGGTATTGVALVLAAAAVVATFLVDVSAALWTLAAYAAFLAYFALYSRHHLVASAPEEEFELLADAGEDVR</sequence>
<evidence type="ECO:0000256" key="3">
    <source>
        <dbReference type="ARBA" id="ARBA00022692"/>
    </source>
</evidence>
<dbReference type="Gene3D" id="1.20.1740.10">
    <property type="entry name" value="Amino acid/polyamine transporter I"/>
    <property type="match status" value="1"/>
</dbReference>